<organism evidence="2">
    <name type="scientific">Human herpesvirus 2</name>
    <name type="common">HHV-2</name>
    <name type="synonym">Human herpes simplex virus 2</name>
    <dbReference type="NCBI Taxonomy" id="10310"/>
    <lineage>
        <taxon>Viruses</taxon>
        <taxon>Duplodnaviria</taxon>
        <taxon>Heunggongvirae</taxon>
        <taxon>Peploviricota</taxon>
        <taxon>Herviviricetes</taxon>
        <taxon>Herpesvirales</taxon>
        <taxon>Orthoherpesviridae</taxon>
        <taxon>Alphaherpesvirinae</taxon>
        <taxon>Simplexvirus</taxon>
        <taxon>Simplexvirus humanalpha2</taxon>
    </lineage>
</organism>
<feature type="compositionally biased region" description="Basic and acidic residues" evidence="1">
    <location>
        <begin position="21"/>
        <end position="31"/>
    </location>
</feature>
<organismHost>
    <name type="scientific">Homo sapiens</name>
    <name type="common">Human</name>
    <dbReference type="NCBI Taxonomy" id="9606"/>
</organismHost>
<reference evidence="2" key="1">
    <citation type="submission" date="2018-08" db="EMBL/GenBank/DDBJ databases">
        <title>HSV2 whole genome sequences from clinical isolates.</title>
        <authorList>
            <person name="Roychoudhury P."/>
            <person name="Greninger A.L."/>
            <person name="Jerome K.R."/>
            <person name="Johnston C."/>
            <person name="Wald A."/>
            <person name="Xie H."/>
        </authorList>
    </citation>
    <scope>NUCLEOTIDE SEQUENCE</scope>
    <source>
        <strain evidence="2">2003-24998</strain>
    </source>
</reference>
<dbReference type="EMBL" id="MH790583">
    <property type="protein sequence ID" value="QBH78431.1"/>
    <property type="molecule type" value="Genomic_DNA"/>
</dbReference>
<feature type="region of interest" description="Disordered" evidence="1">
    <location>
        <begin position="1"/>
        <end position="49"/>
    </location>
</feature>
<evidence type="ECO:0000256" key="1">
    <source>
        <dbReference type="SAM" id="MobiDB-lite"/>
    </source>
</evidence>
<evidence type="ECO:0000313" key="2">
    <source>
        <dbReference type="EMBL" id="QBH78431.1"/>
    </source>
</evidence>
<accession>A0A481TD44</accession>
<name>A0A481TD44_HHV2</name>
<proteinExistence type="predicted"/>
<sequence length="49" mass="5221">MRRARAPGGGEGGRDPGPATEKGRGPREGNRRGCRASPRTDISRPPPRI</sequence>
<protein>
    <submittedName>
        <fullName evidence="2">Uncharacterized protein</fullName>
    </submittedName>
</protein>